<evidence type="ECO:0000313" key="1">
    <source>
        <dbReference type="EMBL" id="NDY55533.1"/>
    </source>
</evidence>
<dbReference type="Proteomes" id="UP000469724">
    <property type="component" value="Unassembled WGS sequence"/>
</dbReference>
<sequence>MRRINVLWAEDDDSEETREIYKESLYENLGVIVERETEILEISLVHDIEYREDKVSLVKVSNVGITLPNIFIPLSNIACIKIVENE</sequence>
<evidence type="ECO:0000313" key="2">
    <source>
        <dbReference type="Proteomes" id="UP000469724"/>
    </source>
</evidence>
<dbReference type="EMBL" id="JAAGRQ010000006">
    <property type="protein sequence ID" value="NDY55533.1"/>
    <property type="molecule type" value="Genomic_DNA"/>
</dbReference>
<proteinExistence type="predicted"/>
<gene>
    <name evidence="1" type="ORF">G3N56_02080</name>
</gene>
<reference evidence="1 2" key="1">
    <citation type="submission" date="2020-02" db="EMBL/GenBank/DDBJ databases">
        <title>Comparative genomics of sulfur disproportionating microorganisms.</title>
        <authorList>
            <person name="Ward L.M."/>
            <person name="Bertran E."/>
            <person name="Johnston D.T."/>
        </authorList>
    </citation>
    <scope>NUCLEOTIDE SEQUENCE [LARGE SCALE GENOMIC DNA]</scope>
    <source>
        <strain evidence="1 2">DSM 3696</strain>
    </source>
</reference>
<dbReference type="AlphaFoldDB" id="A0A7K3NI87"/>
<accession>A0A7K3NI87</accession>
<name>A0A7K3NI87_9BACT</name>
<comment type="caution">
    <text evidence="1">The sequence shown here is derived from an EMBL/GenBank/DDBJ whole genome shotgun (WGS) entry which is preliminary data.</text>
</comment>
<organism evidence="1 2">
    <name type="scientific">Desulfolutivibrio sulfodismutans</name>
    <dbReference type="NCBI Taxonomy" id="63561"/>
    <lineage>
        <taxon>Bacteria</taxon>
        <taxon>Pseudomonadati</taxon>
        <taxon>Thermodesulfobacteriota</taxon>
        <taxon>Desulfovibrionia</taxon>
        <taxon>Desulfovibrionales</taxon>
        <taxon>Desulfovibrionaceae</taxon>
        <taxon>Desulfolutivibrio</taxon>
    </lineage>
</organism>
<keyword evidence="2" id="KW-1185">Reference proteome</keyword>
<dbReference type="RefSeq" id="WP_163300589.1">
    <property type="nucleotide sequence ID" value="NZ_JAAGRQ010000006.1"/>
</dbReference>
<protein>
    <submittedName>
        <fullName evidence="1">Uncharacterized protein</fullName>
    </submittedName>
</protein>